<comment type="caution">
    <text evidence="1">The sequence shown here is derived from an EMBL/GenBank/DDBJ whole genome shotgun (WGS) entry which is preliminary data.</text>
</comment>
<name>X0UCL5_9ZZZZ</name>
<feature type="non-terminal residue" evidence="1">
    <location>
        <position position="1"/>
    </location>
</feature>
<protein>
    <submittedName>
        <fullName evidence="1">Uncharacterized protein</fullName>
    </submittedName>
</protein>
<dbReference type="AlphaFoldDB" id="X0UCL5"/>
<evidence type="ECO:0000313" key="1">
    <source>
        <dbReference type="EMBL" id="GAG03340.1"/>
    </source>
</evidence>
<dbReference type="EMBL" id="BARS01029335">
    <property type="protein sequence ID" value="GAG03340.1"/>
    <property type="molecule type" value="Genomic_DNA"/>
</dbReference>
<proteinExistence type="predicted"/>
<gene>
    <name evidence="1" type="ORF">S01H1_45860</name>
</gene>
<reference evidence="1" key="1">
    <citation type="journal article" date="2014" name="Front. Microbiol.">
        <title>High frequency of phylogenetically diverse reductive dehalogenase-homologous genes in deep subseafloor sedimentary metagenomes.</title>
        <authorList>
            <person name="Kawai M."/>
            <person name="Futagami T."/>
            <person name="Toyoda A."/>
            <person name="Takaki Y."/>
            <person name="Nishi S."/>
            <person name="Hori S."/>
            <person name="Arai W."/>
            <person name="Tsubouchi T."/>
            <person name="Morono Y."/>
            <person name="Uchiyama I."/>
            <person name="Ito T."/>
            <person name="Fujiyama A."/>
            <person name="Inagaki F."/>
            <person name="Takami H."/>
        </authorList>
    </citation>
    <scope>NUCLEOTIDE SEQUENCE</scope>
    <source>
        <strain evidence="1">Expedition CK06-06</strain>
    </source>
</reference>
<accession>X0UCL5</accession>
<organism evidence="1">
    <name type="scientific">marine sediment metagenome</name>
    <dbReference type="NCBI Taxonomy" id="412755"/>
    <lineage>
        <taxon>unclassified sequences</taxon>
        <taxon>metagenomes</taxon>
        <taxon>ecological metagenomes</taxon>
    </lineage>
</organism>
<sequence>IVYDEALSKSRMMELEGSFAYGCSGLTVFGSEVIRPKELGYMDLTYAAETAI</sequence>